<evidence type="ECO:0000313" key="1">
    <source>
        <dbReference type="EMBL" id="MBB5515758.1"/>
    </source>
</evidence>
<gene>
    <name evidence="1" type="ORF">FHS89_001778</name>
</gene>
<dbReference type="RefSeq" id="WP_184010768.1">
    <property type="nucleotide sequence ID" value="NZ_JACIJS010000005.1"/>
</dbReference>
<protein>
    <recommendedName>
        <fullName evidence="3">Phage tail assembly chaperone protein, E, or 41 or 14</fullName>
    </recommendedName>
</protein>
<dbReference type="AlphaFoldDB" id="A0A840WKY8"/>
<reference evidence="1 2" key="1">
    <citation type="submission" date="2020-08" db="EMBL/GenBank/DDBJ databases">
        <title>Genomic Encyclopedia of Type Strains, Phase IV (KMG-IV): sequencing the most valuable type-strain genomes for metagenomic binning, comparative biology and taxonomic classification.</title>
        <authorList>
            <person name="Goeker M."/>
        </authorList>
    </citation>
    <scope>NUCLEOTIDE SEQUENCE [LARGE SCALE GENOMIC DNA]</scope>
    <source>
        <strain evidence="1 2">DSM 103377</strain>
    </source>
</reference>
<dbReference type="InterPro" id="IPR019289">
    <property type="entry name" value="Phage_tail_E/E"/>
</dbReference>
<evidence type="ECO:0008006" key="3">
    <source>
        <dbReference type="Google" id="ProtNLM"/>
    </source>
</evidence>
<dbReference type="EMBL" id="JACIJS010000005">
    <property type="protein sequence ID" value="MBB5515758.1"/>
    <property type="molecule type" value="Genomic_DNA"/>
</dbReference>
<dbReference type="Proteomes" id="UP000553766">
    <property type="component" value="Unassembled WGS sequence"/>
</dbReference>
<keyword evidence="2" id="KW-1185">Reference proteome</keyword>
<comment type="caution">
    <text evidence="1">The sequence shown here is derived from an EMBL/GenBank/DDBJ whole genome shotgun (WGS) entry which is preliminary data.</text>
</comment>
<accession>A0A840WKY8</accession>
<name>A0A840WKY8_9RHOB</name>
<dbReference type="Pfam" id="PF10109">
    <property type="entry name" value="Phage_TAC_7"/>
    <property type="match status" value="1"/>
</dbReference>
<sequence>MDLPITISLKRPITVDGKTIDSLTFDEPTIGAQIDYAELEDELGLAEMRHALANAGASDTGPDGIPASVSMRVTQFWIEALAGLPKGAARGIKASDQMAVNTAVDAVLSVQAAGSDEAPEVGNESPAL</sequence>
<evidence type="ECO:0000313" key="2">
    <source>
        <dbReference type="Proteomes" id="UP000553766"/>
    </source>
</evidence>
<proteinExistence type="predicted"/>
<organism evidence="1 2">
    <name type="scientific">Rubricella aquisinus</name>
    <dbReference type="NCBI Taxonomy" id="2028108"/>
    <lineage>
        <taxon>Bacteria</taxon>
        <taxon>Pseudomonadati</taxon>
        <taxon>Pseudomonadota</taxon>
        <taxon>Alphaproteobacteria</taxon>
        <taxon>Rhodobacterales</taxon>
        <taxon>Paracoccaceae</taxon>
        <taxon>Rubricella</taxon>
    </lineage>
</organism>